<dbReference type="Proteomes" id="UP001210211">
    <property type="component" value="Unassembled WGS sequence"/>
</dbReference>
<name>A0AAD5ZNS1_9POAL</name>
<reference evidence="1 2" key="1">
    <citation type="journal article" date="2022" name="Cell">
        <title>Repeat-based holocentromeres influence genome architecture and karyotype evolution.</title>
        <authorList>
            <person name="Hofstatter P.G."/>
            <person name="Thangavel G."/>
            <person name="Lux T."/>
            <person name="Neumann P."/>
            <person name="Vondrak T."/>
            <person name="Novak P."/>
            <person name="Zhang M."/>
            <person name="Costa L."/>
            <person name="Castellani M."/>
            <person name="Scott A."/>
            <person name="Toegelov H."/>
            <person name="Fuchs J."/>
            <person name="Mata-Sucre Y."/>
            <person name="Dias Y."/>
            <person name="Vanzela A.L.L."/>
            <person name="Huettel B."/>
            <person name="Almeida C.C.S."/>
            <person name="Simkova H."/>
            <person name="Souza G."/>
            <person name="Pedrosa-Harand A."/>
            <person name="Macas J."/>
            <person name="Mayer K.F.X."/>
            <person name="Houben A."/>
            <person name="Marques A."/>
        </authorList>
    </citation>
    <scope>NUCLEOTIDE SEQUENCE [LARGE SCALE GENOMIC DNA]</scope>
    <source>
        <strain evidence="1">RhyTen1mFocal</strain>
    </source>
</reference>
<dbReference type="GO" id="GO:0061458">
    <property type="term" value="P:reproductive system development"/>
    <property type="evidence" value="ECO:0007669"/>
    <property type="project" value="TreeGrafter"/>
</dbReference>
<evidence type="ECO:0000313" key="2">
    <source>
        <dbReference type="Proteomes" id="UP001210211"/>
    </source>
</evidence>
<dbReference type="PANTHER" id="PTHR47149">
    <property type="entry name" value="F-BOX PROTEIN RMF"/>
    <property type="match status" value="1"/>
</dbReference>
<comment type="caution">
    <text evidence="1">The sequence shown here is derived from an EMBL/GenBank/DDBJ whole genome shotgun (WGS) entry which is preliminary data.</text>
</comment>
<proteinExistence type="predicted"/>
<dbReference type="PANTHER" id="PTHR47149:SF1">
    <property type="entry name" value="F-BOX PROTEIN RMF"/>
    <property type="match status" value="1"/>
</dbReference>
<organism evidence="1 2">
    <name type="scientific">Rhynchospora tenuis</name>
    <dbReference type="NCBI Taxonomy" id="198213"/>
    <lineage>
        <taxon>Eukaryota</taxon>
        <taxon>Viridiplantae</taxon>
        <taxon>Streptophyta</taxon>
        <taxon>Embryophyta</taxon>
        <taxon>Tracheophyta</taxon>
        <taxon>Spermatophyta</taxon>
        <taxon>Magnoliopsida</taxon>
        <taxon>Liliopsida</taxon>
        <taxon>Poales</taxon>
        <taxon>Cyperaceae</taxon>
        <taxon>Cyperoideae</taxon>
        <taxon>Rhynchosporeae</taxon>
        <taxon>Rhynchospora</taxon>
    </lineage>
</organism>
<keyword evidence="2" id="KW-1185">Reference proteome</keyword>
<accession>A0AAD5ZNS1</accession>
<gene>
    <name evidence="1" type="ORF">LUZ61_004990</name>
</gene>
<evidence type="ECO:0000313" key="1">
    <source>
        <dbReference type="EMBL" id="KAJ3701285.1"/>
    </source>
</evidence>
<dbReference type="EMBL" id="JAMRDG010000001">
    <property type="protein sequence ID" value="KAJ3701285.1"/>
    <property type="molecule type" value="Genomic_DNA"/>
</dbReference>
<dbReference type="GO" id="GO:0005634">
    <property type="term" value="C:nucleus"/>
    <property type="evidence" value="ECO:0007669"/>
    <property type="project" value="TreeGrafter"/>
</dbReference>
<dbReference type="AlphaFoldDB" id="A0AAD5ZNS1"/>
<protein>
    <submittedName>
        <fullName evidence="1">Uncharacterized protein</fullName>
    </submittedName>
</protein>
<sequence length="219" mass="24712">MHYSTLTDALSLCADKIHSFCFRPQHKHIDWKRIGAFYLDSPFVVLALIQALPDMPPMPGSDVQTSVNETGMCSLTNVRTGIWIAGRHLFGCPVHKPKTCTAMGQVLDARHVELFLEEDYRNGTWQYEDIFEKIIPGRANIAAMPAIIDPKIFLSPTKAWLLRVNSRDVKEHTIYTNRSSHGVAVCTYLPRNNGIVQNFKVMRDNSGGVVSIRISHQTF</sequence>